<reference evidence="1 2" key="1">
    <citation type="journal article" date="2019" name="Emerg. Microbes Infect.">
        <title>Comprehensive subspecies identification of 175 nontuberculous mycobacteria species based on 7547 genomic profiles.</title>
        <authorList>
            <person name="Matsumoto Y."/>
            <person name="Kinjo T."/>
            <person name="Motooka D."/>
            <person name="Nabeya D."/>
            <person name="Jung N."/>
            <person name="Uechi K."/>
            <person name="Horii T."/>
            <person name="Iida T."/>
            <person name="Fujita J."/>
            <person name="Nakamura S."/>
        </authorList>
    </citation>
    <scope>NUCLEOTIDE SEQUENCE [LARGE SCALE GENOMIC DNA]</scope>
    <source>
        <strain evidence="1 2">JCM 30996</strain>
    </source>
</reference>
<sequence length="59" mass="6584">MNDWKAVSDKLGGVCRTVVFNLWQSGELPSVTIGRRRFSTDRQIDEYIARLEAAAEGVA</sequence>
<proteinExistence type="predicted"/>
<comment type="caution">
    <text evidence="1">The sequence shown here is derived from an EMBL/GenBank/DDBJ whole genome shotgun (WGS) entry which is preliminary data.</text>
</comment>
<gene>
    <name evidence="1" type="ORF">MHIP_05030</name>
</gene>
<keyword evidence="2" id="KW-1185">Reference proteome</keyword>
<dbReference type="EMBL" id="BLLB01000002">
    <property type="protein sequence ID" value="GFH00020.1"/>
    <property type="molecule type" value="Genomic_DNA"/>
</dbReference>
<evidence type="ECO:0000313" key="2">
    <source>
        <dbReference type="Proteomes" id="UP000465304"/>
    </source>
</evidence>
<dbReference type="RefSeq" id="WP_163886812.1">
    <property type="nucleotide sequence ID" value="NZ_BLLB01000002.1"/>
</dbReference>
<organism evidence="1 2">
    <name type="scientific">Mycolicibacterium hippocampi</name>
    <dbReference type="NCBI Taxonomy" id="659824"/>
    <lineage>
        <taxon>Bacteria</taxon>
        <taxon>Bacillati</taxon>
        <taxon>Actinomycetota</taxon>
        <taxon>Actinomycetes</taxon>
        <taxon>Mycobacteriales</taxon>
        <taxon>Mycobacteriaceae</taxon>
        <taxon>Mycolicibacterium</taxon>
    </lineage>
</organism>
<evidence type="ECO:0000313" key="1">
    <source>
        <dbReference type="EMBL" id="GFH00020.1"/>
    </source>
</evidence>
<dbReference type="Proteomes" id="UP000465304">
    <property type="component" value="Unassembled WGS sequence"/>
</dbReference>
<evidence type="ECO:0008006" key="3">
    <source>
        <dbReference type="Google" id="ProtNLM"/>
    </source>
</evidence>
<protein>
    <recommendedName>
        <fullName evidence="3">Helix-turn-helix domain-containing protein</fullName>
    </recommendedName>
</protein>
<name>A0A7I9ZG75_9MYCO</name>
<dbReference type="AlphaFoldDB" id="A0A7I9ZG75"/>
<accession>A0A7I9ZG75</accession>